<dbReference type="RefSeq" id="WP_213819943.1">
    <property type="nucleotide sequence ID" value="NZ_JAAMFI010000002.1"/>
</dbReference>
<evidence type="ECO:0000313" key="3">
    <source>
        <dbReference type="Proteomes" id="UP001519418"/>
    </source>
</evidence>
<dbReference type="Proteomes" id="UP001519418">
    <property type="component" value="Unassembled WGS sequence"/>
</dbReference>
<feature type="transmembrane region" description="Helical" evidence="1">
    <location>
        <begin position="63"/>
        <end position="89"/>
    </location>
</feature>
<dbReference type="InterPro" id="IPR008523">
    <property type="entry name" value="DUF805"/>
</dbReference>
<feature type="transmembrane region" description="Helical" evidence="1">
    <location>
        <begin position="126"/>
        <end position="144"/>
    </location>
</feature>
<dbReference type="PANTHER" id="PTHR34980">
    <property type="entry name" value="INNER MEMBRANE PROTEIN-RELATED-RELATED"/>
    <property type="match status" value="1"/>
</dbReference>
<keyword evidence="1" id="KW-1133">Transmembrane helix</keyword>
<evidence type="ECO:0000313" key="2">
    <source>
        <dbReference type="EMBL" id="MBS9335357.1"/>
    </source>
</evidence>
<keyword evidence="3" id="KW-1185">Reference proteome</keyword>
<sequence length="159" mass="17699">MLKAYGKFWKNYVNFKGRSSRSDFWWATLVNALVYVILMVVGFGPFLVAFFSSQDVKKVSAGVFIVMGLSVLALLIYLLATILPTLSLAYRRLVDTGLSPWWYSLVVLEVITNFMAESSVSAISDPASVVNIILTIALIVLFAMKTDKFSKQPAQSIEK</sequence>
<evidence type="ECO:0000256" key="1">
    <source>
        <dbReference type="SAM" id="Phobius"/>
    </source>
</evidence>
<accession>A0ABS5QRA7</accession>
<reference evidence="2 3" key="1">
    <citation type="submission" date="2020-02" db="EMBL/GenBank/DDBJ databases">
        <title>Fructobacillus sp. isolated from paper mulberry of Taiwan.</title>
        <authorList>
            <person name="Lin S.-T."/>
        </authorList>
    </citation>
    <scope>NUCLEOTIDE SEQUENCE [LARGE SCALE GENOMIC DNA]</scope>
    <source>
        <strain evidence="2 3">M1-10</strain>
    </source>
</reference>
<protein>
    <submittedName>
        <fullName evidence="2">DUF805 domain-containing protein</fullName>
    </submittedName>
</protein>
<dbReference type="EMBL" id="JAAMFI010000002">
    <property type="protein sequence ID" value="MBS9335357.1"/>
    <property type="molecule type" value="Genomic_DNA"/>
</dbReference>
<name>A0ABS5QRA7_9LACO</name>
<feature type="transmembrane region" description="Helical" evidence="1">
    <location>
        <begin position="24"/>
        <end position="51"/>
    </location>
</feature>
<dbReference type="Pfam" id="PF05656">
    <property type="entry name" value="DUF805"/>
    <property type="match status" value="1"/>
</dbReference>
<proteinExistence type="predicted"/>
<dbReference type="PANTHER" id="PTHR34980:SF2">
    <property type="entry name" value="INNER MEMBRANE PROTEIN YHAH-RELATED"/>
    <property type="match status" value="1"/>
</dbReference>
<organism evidence="2 3">
    <name type="scientific">Fructobacillus papyriferae</name>
    <dbReference type="NCBI Taxonomy" id="2713171"/>
    <lineage>
        <taxon>Bacteria</taxon>
        <taxon>Bacillati</taxon>
        <taxon>Bacillota</taxon>
        <taxon>Bacilli</taxon>
        <taxon>Lactobacillales</taxon>
        <taxon>Lactobacillaceae</taxon>
        <taxon>Fructobacillus</taxon>
    </lineage>
</organism>
<gene>
    <name evidence="2" type="ORF">G6R27_04870</name>
</gene>
<comment type="caution">
    <text evidence="2">The sequence shown here is derived from an EMBL/GenBank/DDBJ whole genome shotgun (WGS) entry which is preliminary data.</text>
</comment>
<keyword evidence="1" id="KW-0812">Transmembrane</keyword>
<keyword evidence="1" id="KW-0472">Membrane</keyword>